<feature type="chain" id="PRO_5016431788" evidence="1">
    <location>
        <begin position="19"/>
        <end position="229"/>
    </location>
</feature>
<evidence type="ECO:0000313" key="2">
    <source>
        <dbReference type="EMBL" id="RAK23712.1"/>
    </source>
</evidence>
<name>A0A327YSW8_9FLAO</name>
<dbReference type="InterPro" id="IPR005901">
    <property type="entry name" value="GLPGLI"/>
</dbReference>
<dbReference type="NCBIfam" id="TIGR01200">
    <property type="entry name" value="GLPGLI"/>
    <property type="match status" value="1"/>
</dbReference>
<gene>
    <name evidence="2" type="ORF">B0I03_103178</name>
</gene>
<reference evidence="2 3" key="1">
    <citation type="submission" date="2018-06" db="EMBL/GenBank/DDBJ databases">
        <title>Genomic Encyclopedia of Type Strains, Phase III (KMG-III): the genomes of soil and plant-associated and newly described type strains.</title>
        <authorList>
            <person name="Whitman W."/>
        </authorList>
    </citation>
    <scope>NUCLEOTIDE SEQUENCE [LARGE SCALE GENOMIC DNA]</scope>
    <source>
        <strain evidence="2 3">CGMCC 1.12398</strain>
    </source>
</reference>
<dbReference type="Pfam" id="PF09697">
    <property type="entry name" value="Porph_ging"/>
    <property type="match status" value="1"/>
</dbReference>
<dbReference type="Proteomes" id="UP000249620">
    <property type="component" value="Unassembled WGS sequence"/>
</dbReference>
<dbReference type="RefSeq" id="WP_181452354.1">
    <property type="nucleotide sequence ID" value="NZ_QLMI01000003.1"/>
</dbReference>
<protein>
    <submittedName>
        <fullName evidence="2">GLPGLI family protein</fullName>
    </submittedName>
</protein>
<keyword evidence="3" id="KW-1185">Reference proteome</keyword>
<organism evidence="2 3">
    <name type="scientific">Flavobacterium aquaticum</name>
    <dbReference type="NCBI Taxonomy" id="1236486"/>
    <lineage>
        <taxon>Bacteria</taxon>
        <taxon>Pseudomonadati</taxon>
        <taxon>Bacteroidota</taxon>
        <taxon>Flavobacteriia</taxon>
        <taxon>Flavobacteriales</taxon>
        <taxon>Flavobacteriaceae</taxon>
        <taxon>Flavobacterium</taxon>
    </lineage>
</organism>
<sequence length="229" mass="26490">MKYLLFFIAILSSTFVFSQKSGTITYNFKILEDEKFIKNEVLGKFFLQAIEGAKHLKFELTFNDSISEFKLIKNMSLDGGNLEMAIIDSRARKEIYIFKNKIYCNNSNGLFKENEFLIIDPLNQNWVFTNESKIIDGYTCYKATNEYIVDNGKVFKHPVIAWFCPQIPIAIGPRGYGGLPGLILELQEWNSVFGVEKIVFSNDVKEIILPKEGKIISEQEYQNKFERSR</sequence>
<evidence type="ECO:0000256" key="1">
    <source>
        <dbReference type="SAM" id="SignalP"/>
    </source>
</evidence>
<feature type="signal peptide" evidence="1">
    <location>
        <begin position="1"/>
        <end position="18"/>
    </location>
</feature>
<dbReference type="EMBL" id="QLMI01000003">
    <property type="protein sequence ID" value="RAK23712.1"/>
    <property type="molecule type" value="Genomic_DNA"/>
</dbReference>
<dbReference type="AlphaFoldDB" id="A0A327YSW8"/>
<comment type="caution">
    <text evidence="2">The sequence shown here is derived from an EMBL/GenBank/DDBJ whole genome shotgun (WGS) entry which is preliminary data.</text>
</comment>
<proteinExistence type="predicted"/>
<keyword evidence="1" id="KW-0732">Signal</keyword>
<accession>A0A327YSW8</accession>
<evidence type="ECO:0000313" key="3">
    <source>
        <dbReference type="Proteomes" id="UP000249620"/>
    </source>
</evidence>